<dbReference type="PANTHER" id="PTHR12992:SF11">
    <property type="entry name" value="MITOCHONDRIAL COENZYME A DIPHOSPHATASE NUDT8"/>
    <property type="match status" value="1"/>
</dbReference>
<dbReference type="PROSITE" id="PS51462">
    <property type="entry name" value="NUDIX"/>
    <property type="match status" value="1"/>
</dbReference>
<keyword evidence="9" id="KW-1185">Reference proteome</keyword>
<reference evidence="8 9" key="1">
    <citation type="submission" date="2023-02" db="EMBL/GenBank/DDBJ databases">
        <title>Genome Sequence of L. cardiaca H63T.</title>
        <authorList>
            <person name="Lopez A.E."/>
            <person name="Cianciotto N.P."/>
        </authorList>
    </citation>
    <scope>NUCLEOTIDE SEQUENCE [LARGE SCALE GENOMIC DNA]</scope>
    <source>
        <strain evidence="8 9">H63</strain>
    </source>
</reference>
<dbReference type="InterPro" id="IPR000086">
    <property type="entry name" value="NUDIX_hydrolase_dom"/>
</dbReference>
<name>A0ABY8AUN9_9GAMM</name>
<dbReference type="SUPFAM" id="SSF55811">
    <property type="entry name" value="Nudix"/>
    <property type="match status" value="1"/>
</dbReference>
<proteinExistence type="predicted"/>
<feature type="domain" description="Nudix hydrolase" evidence="7">
    <location>
        <begin position="1"/>
        <end position="113"/>
    </location>
</feature>
<dbReference type="RefSeq" id="WP_275090207.1">
    <property type="nucleotide sequence ID" value="NZ_CP119078.1"/>
</dbReference>
<evidence type="ECO:0000256" key="2">
    <source>
        <dbReference type="ARBA" id="ARBA00001946"/>
    </source>
</evidence>
<keyword evidence="4" id="KW-0378">Hydrolase</keyword>
<evidence type="ECO:0000259" key="7">
    <source>
        <dbReference type="PROSITE" id="PS51462"/>
    </source>
</evidence>
<sequence>MTRRSLKLRHHPGEVCFPGGRWQKNDKDLYATALRELQEELGIPSERVKSPTAMIPEQTLTGFLIYPWYASIESLTPYILDPREVLDVFTLPLNEVRDLKHYQKILVTKNGFHFKSWQYTASPHFLWGATARIMKQLCFMKD</sequence>
<evidence type="ECO:0000256" key="1">
    <source>
        <dbReference type="ARBA" id="ARBA00001936"/>
    </source>
</evidence>
<dbReference type="EMBL" id="CP119078">
    <property type="protein sequence ID" value="WED44389.1"/>
    <property type="molecule type" value="Genomic_DNA"/>
</dbReference>
<evidence type="ECO:0000256" key="5">
    <source>
        <dbReference type="ARBA" id="ARBA00022842"/>
    </source>
</evidence>
<comment type="cofactor">
    <cofactor evidence="2">
        <name>Mg(2+)</name>
        <dbReference type="ChEBI" id="CHEBI:18420"/>
    </cofactor>
</comment>
<evidence type="ECO:0000256" key="3">
    <source>
        <dbReference type="ARBA" id="ARBA00022723"/>
    </source>
</evidence>
<protein>
    <submittedName>
        <fullName evidence="8">CoA pyrophosphatase</fullName>
    </submittedName>
</protein>
<dbReference type="InterPro" id="IPR015797">
    <property type="entry name" value="NUDIX_hydrolase-like_dom_sf"/>
</dbReference>
<evidence type="ECO:0000313" key="8">
    <source>
        <dbReference type="EMBL" id="WED44389.1"/>
    </source>
</evidence>
<dbReference type="InterPro" id="IPR045121">
    <property type="entry name" value="CoAse"/>
</dbReference>
<dbReference type="Proteomes" id="UP001222087">
    <property type="component" value="Chromosome"/>
</dbReference>
<comment type="cofactor">
    <cofactor evidence="1">
        <name>Mn(2+)</name>
        <dbReference type="ChEBI" id="CHEBI:29035"/>
    </cofactor>
</comment>
<evidence type="ECO:0000313" key="9">
    <source>
        <dbReference type="Proteomes" id="UP001222087"/>
    </source>
</evidence>
<gene>
    <name evidence="8" type="ORF">PXX05_06270</name>
</gene>
<organism evidence="8 9">
    <name type="scientific">Legionella cardiaca</name>
    <dbReference type="NCBI Taxonomy" id="1071983"/>
    <lineage>
        <taxon>Bacteria</taxon>
        <taxon>Pseudomonadati</taxon>
        <taxon>Pseudomonadota</taxon>
        <taxon>Gammaproteobacteria</taxon>
        <taxon>Legionellales</taxon>
        <taxon>Legionellaceae</taxon>
        <taxon>Legionella</taxon>
    </lineage>
</organism>
<evidence type="ECO:0000256" key="6">
    <source>
        <dbReference type="ARBA" id="ARBA00023211"/>
    </source>
</evidence>
<dbReference type="Pfam" id="PF00293">
    <property type="entry name" value="NUDIX"/>
    <property type="match status" value="1"/>
</dbReference>
<evidence type="ECO:0000256" key="4">
    <source>
        <dbReference type="ARBA" id="ARBA00022801"/>
    </source>
</evidence>
<dbReference type="Gene3D" id="3.90.79.10">
    <property type="entry name" value="Nucleoside Triphosphate Pyrophosphohydrolase"/>
    <property type="match status" value="1"/>
</dbReference>
<dbReference type="CDD" id="cd03426">
    <property type="entry name" value="NUDIX_CoAse_Nudt7"/>
    <property type="match status" value="1"/>
</dbReference>
<keyword evidence="3" id="KW-0479">Metal-binding</keyword>
<dbReference type="PANTHER" id="PTHR12992">
    <property type="entry name" value="NUDIX HYDROLASE"/>
    <property type="match status" value="1"/>
</dbReference>
<keyword evidence="5" id="KW-0460">Magnesium</keyword>
<keyword evidence="6" id="KW-0464">Manganese</keyword>
<accession>A0ABY8AUN9</accession>